<dbReference type="InterPro" id="IPR036259">
    <property type="entry name" value="MFS_trans_sf"/>
</dbReference>
<dbReference type="Proteomes" id="UP000017700">
    <property type="component" value="Chromosome"/>
</dbReference>
<sequence length="393" mass="41100">MSTTLDPKTTNGQPSLSGRPEQMATRLVFFITGITISAWAPLIPFAKTRLGINDASLGALLLTLGIGSLLAMLLAGFLTSRFSCRRVILIATICTCLILPALTQADTILEMAVVLFLFGFALGLIDVSINIQAVVVEQVSGHAMMSGFHGFYSVGGIAGAGGLSACLWLGLSPFFATLVVVTLTLLLLLGSQRHLLRSRSTQNKGPLLVRPRGRVLVIGILCFIMFLTEGAILDWGALYLTTARGFDNSWAGIGYVAFSITMTVGRLNGDRIVNALGRYAVVAGGSLCAALGLLLSISINHPATTIVGFMMVGIGASNVVPILFTAAGNQKTMSTNMAIASISILGYIGILAGPTLLGFISQWSNLSLALGVVVLLLLIVSASARTVTRPSGV</sequence>
<name>A0A2I5TAP4_SERS3</name>
<feature type="transmembrane region" description="Helical" evidence="5">
    <location>
        <begin position="366"/>
        <end position="387"/>
    </location>
</feature>
<keyword evidence="4 5" id="KW-0472">Membrane</keyword>
<dbReference type="PANTHER" id="PTHR23514">
    <property type="entry name" value="BYPASS OF STOP CODON PROTEIN 6"/>
    <property type="match status" value="1"/>
</dbReference>
<feature type="transmembrane region" description="Helical" evidence="5">
    <location>
        <begin position="176"/>
        <end position="195"/>
    </location>
</feature>
<feature type="transmembrane region" description="Helical" evidence="5">
    <location>
        <begin position="148"/>
        <end position="170"/>
    </location>
</feature>
<dbReference type="PANTHER" id="PTHR23514:SF13">
    <property type="entry name" value="INNER MEMBRANE PROTEIN YBJJ"/>
    <property type="match status" value="1"/>
</dbReference>
<keyword evidence="9" id="KW-1185">Reference proteome</keyword>
<dbReference type="KEGG" id="serq:CWC46_18690"/>
<dbReference type="OrthoDB" id="9810941at2"/>
<evidence type="ECO:0000256" key="3">
    <source>
        <dbReference type="ARBA" id="ARBA00022989"/>
    </source>
</evidence>
<evidence type="ECO:0000259" key="6">
    <source>
        <dbReference type="PROSITE" id="PS50850"/>
    </source>
</evidence>
<dbReference type="EMBL" id="CP025085">
    <property type="protein sequence ID" value="AUH01650.1"/>
    <property type="molecule type" value="Genomic_DNA"/>
</dbReference>
<dbReference type="PROSITE" id="PS50850">
    <property type="entry name" value="MFS"/>
    <property type="match status" value="1"/>
</dbReference>
<feature type="transmembrane region" description="Helical" evidence="5">
    <location>
        <begin position="58"/>
        <end position="80"/>
    </location>
</feature>
<feature type="transmembrane region" description="Helical" evidence="5">
    <location>
        <begin position="27"/>
        <end position="46"/>
    </location>
</feature>
<reference evidence="8" key="2">
    <citation type="submission" date="2013-09" db="EMBL/GenBank/DDBJ databases">
        <authorList>
            <person name="Wang G."/>
            <person name="Yang Y."/>
            <person name="Su Y."/>
        </authorList>
    </citation>
    <scope>NUCLEOTIDE SEQUENCE</scope>
    <source>
        <strain evidence="8">ATCC 39006</strain>
    </source>
</reference>
<dbReference type="AlphaFoldDB" id="A0A2I5TAP4"/>
<evidence type="ECO:0000256" key="4">
    <source>
        <dbReference type="ARBA" id="ARBA00023136"/>
    </source>
</evidence>
<dbReference type="CDD" id="cd17393">
    <property type="entry name" value="MFS_MosC_like"/>
    <property type="match status" value="1"/>
</dbReference>
<evidence type="ECO:0000256" key="1">
    <source>
        <dbReference type="ARBA" id="ARBA00004141"/>
    </source>
</evidence>
<keyword evidence="3 5" id="KW-1133">Transmembrane helix</keyword>
<dbReference type="InterPro" id="IPR051788">
    <property type="entry name" value="MFS_Transporter"/>
</dbReference>
<organism evidence="8 9">
    <name type="scientific">Serratia sp. (strain ATCC 39006)</name>
    <name type="common">Prodigiosinella confusarubida</name>
    <dbReference type="NCBI Taxonomy" id="104623"/>
    <lineage>
        <taxon>Bacteria</taxon>
        <taxon>Pseudomonadati</taxon>
        <taxon>Pseudomonadota</taxon>
        <taxon>Gammaproteobacteria</taxon>
        <taxon>Enterobacterales</taxon>
        <taxon>Pectobacteriaceae</taxon>
        <taxon>Prodigiosinella</taxon>
    </lineage>
</organism>
<reference evidence="7 10" key="3">
    <citation type="submission" date="2017-11" db="EMBL/GenBank/DDBJ databases">
        <title>Complete genome sequence of Serratia sp. ATCC 39006 LacA.</title>
        <authorList>
            <person name="Hampton H.G."/>
            <person name="Jackson S.A."/>
            <person name="Jauregui R."/>
            <person name="Poulter G.T.M."/>
            <person name="Salmond G.P.C."/>
            <person name="Fineran P.C."/>
        </authorList>
    </citation>
    <scope>NUCLEOTIDE SEQUENCE [LARGE SCALE GENOMIC DNA]</scope>
    <source>
        <strain evidence="7 10">ATCC 39006</strain>
    </source>
</reference>
<gene>
    <name evidence="7" type="ORF">CWC46_18690</name>
    <name evidence="8" type="ORF">Ser39006_018690</name>
</gene>
<accession>A0A2I5TAP4</accession>
<dbReference type="STRING" id="104623.Ser39006_01759"/>
<feature type="transmembrane region" description="Helical" evidence="5">
    <location>
        <begin position="305"/>
        <end position="326"/>
    </location>
</feature>
<dbReference type="RefSeq" id="WP_021015026.1">
    <property type="nucleotide sequence ID" value="NZ_CP025084.1"/>
</dbReference>
<dbReference type="InterPro" id="IPR020846">
    <property type="entry name" value="MFS_dom"/>
</dbReference>
<protein>
    <submittedName>
        <fullName evidence="8">MFS transporter</fullName>
    </submittedName>
</protein>
<dbReference type="GO" id="GO:0022857">
    <property type="term" value="F:transmembrane transporter activity"/>
    <property type="evidence" value="ECO:0007669"/>
    <property type="project" value="InterPro"/>
</dbReference>
<dbReference type="SUPFAM" id="SSF103473">
    <property type="entry name" value="MFS general substrate transporter"/>
    <property type="match status" value="1"/>
</dbReference>
<feature type="transmembrane region" description="Helical" evidence="5">
    <location>
        <begin position="111"/>
        <end position="136"/>
    </location>
</feature>
<evidence type="ECO:0000256" key="2">
    <source>
        <dbReference type="ARBA" id="ARBA00022692"/>
    </source>
</evidence>
<feature type="transmembrane region" description="Helical" evidence="5">
    <location>
        <begin position="250"/>
        <end position="267"/>
    </location>
</feature>
<reference evidence="8" key="4">
    <citation type="submission" date="2017-11" db="EMBL/GenBank/DDBJ databases">
        <title>Complete genome sequence of Serratia sp. ATCC 39006.</title>
        <authorList>
            <person name="Hampton H.G."/>
            <person name="Jackson S.A."/>
            <person name="Jauregui R."/>
            <person name="Poulter G.T.M."/>
            <person name="Salmond G.P.C."/>
            <person name="Fineran P.C."/>
        </authorList>
    </citation>
    <scope>NUCLEOTIDE SEQUENCE</scope>
    <source>
        <strain evidence="8">ATCC 39006</strain>
    </source>
</reference>
<evidence type="ECO:0000313" key="9">
    <source>
        <dbReference type="Proteomes" id="UP000017700"/>
    </source>
</evidence>
<dbReference type="Gene3D" id="1.20.1250.20">
    <property type="entry name" value="MFS general substrate transporter like domains"/>
    <property type="match status" value="2"/>
</dbReference>
<comment type="subcellular location">
    <subcellularLocation>
        <location evidence="1">Membrane</location>
        <topology evidence="1">Multi-pass membrane protein</topology>
    </subcellularLocation>
</comment>
<evidence type="ECO:0000313" key="10">
    <source>
        <dbReference type="Proteomes" id="UP000233778"/>
    </source>
</evidence>
<evidence type="ECO:0000313" key="7">
    <source>
        <dbReference type="EMBL" id="AUH01650.1"/>
    </source>
</evidence>
<evidence type="ECO:0000313" key="8">
    <source>
        <dbReference type="EMBL" id="AUH05973.1"/>
    </source>
</evidence>
<reference evidence="8 9" key="1">
    <citation type="journal article" date="2013" name="Genome Announc.">
        <title>Draft genome sequence of Serratia sp. strain ATCC 39006, a model bacterium for analysis of the biosynthesis and regulation of prodigiosin, a carbapenem, and gas vesicles.</title>
        <authorList>
            <person name="Fineran P.C."/>
            <person name="Iglesias Cans M.C."/>
            <person name="Ramsay J.P."/>
            <person name="Wilf N.M."/>
            <person name="Cossyleon D."/>
            <person name="McNeil M.B."/>
            <person name="Williamson N.R."/>
            <person name="Monson R.E."/>
            <person name="Becher S.A."/>
            <person name="Stanton J.A."/>
            <person name="Brugger K."/>
            <person name="Brown S.D."/>
            <person name="Salmond G.P."/>
        </authorList>
    </citation>
    <scope>NUCLEOTIDE SEQUENCE [LARGE SCALE GENOMIC DNA]</scope>
    <source>
        <strain evidence="8">ATCC 39006</strain>
        <strain evidence="9">ATCC 39006 / SC 11482</strain>
    </source>
</reference>
<feature type="transmembrane region" description="Helical" evidence="5">
    <location>
        <begin position="215"/>
        <end position="238"/>
    </location>
</feature>
<feature type="domain" description="Major facilitator superfamily (MFS) profile" evidence="6">
    <location>
        <begin position="21"/>
        <end position="389"/>
    </location>
</feature>
<proteinExistence type="predicted"/>
<dbReference type="GO" id="GO:0016020">
    <property type="term" value="C:membrane"/>
    <property type="evidence" value="ECO:0007669"/>
    <property type="project" value="UniProtKB-SubCell"/>
</dbReference>
<dbReference type="InterPro" id="IPR011701">
    <property type="entry name" value="MFS"/>
</dbReference>
<dbReference type="Pfam" id="PF07690">
    <property type="entry name" value="MFS_1"/>
    <property type="match status" value="1"/>
</dbReference>
<feature type="transmembrane region" description="Helical" evidence="5">
    <location>
        <begin position="87"/>
        <end position="105"/>
    </location>
</feature>
<dbReference type="EMBL" id="CP025084">
    <property type="protein sequence ID" value="AUH05973.1"/>
    <property type="molecule type" value="Genomic_DNA"/>
</dbReference>
<feature type="transmembrane region" description="Helical" evidence="5">
    <location>
        <begin position="279"/>
        <end position="299"/>
    </location>
</feature>
<keyword evidence="2 5" id="KW-0812">Transmembrane</keyword>
<dbReference type="KEGG" id="sera:Ser39006_018690"/>
<evidence type="ECO:0000256" key="5">
    <source>
        <dbReference type="SAM" id="Phobius"/>
    </source>
</evidence>
<feature type="transmembrane region" description="Helical" evidence="5">
    <location>
        <begin position="338"/>
        <end position="360"/>
    </location>
</feature>
<dbReference type="Proteomes" id="UP000233778">
    <property type="component" value="Chromosome"/>
</dbReference>